<feature type="compositionally biased region" description="Basic and acidic residues" evidence="1">
    <location>
        <begin position="210"/>
        <end position="222"/>
    </location>
</feature>
<evidence type="ECO:0000313" key="3">
    <source>
        <dbReference type="Proteomes" id="UP000245884"/>
    </source>
</evidence>
<dbReference type="AlphaFoldDB" id="A0A316URZ0"/>
<feature type="compositionally biased region" description="Low complexity" evidence="1">
    <location>
        <begin position="282"/>
        <end position="298"/>
    </location>
</feature>
<keyword evidence="3" id="KW-1185">Reference proteome</keyword>
<evidence type="ECO:0000256" key="1">
    <source>
        <dbReference type="SAM" id="MobiDB-lite"/>
    </source>
</evidence>
<feature type="compositionally biased region" description="Basic and acidic residues" evidence="1">
    <location>
        <begin position="1"/>
        <end position="19"/>
    </location>
</feature>
<feature type="region of interest" description="Disordered" evidence="1">
    <location>
        <begin position="38"/>
        <end position="83"/>
    </location>
</feature>
<accession>A0A316URZ0</accession>
<dbReference type="EMBL" id="KZ819669">
    <property type="protein sequence ID" value="PWN27091.1"/>
    <property type="molecule type" value="Genomic_DNA"/>
</dbReference>
<feature type="compositionally biased region" description="Basic residues" evidence="1">
    <location>
        <begin position="309"/>
        <end position="323"/>
    </location>
</feature>
<name>A0A316URZ0_9BASI</name>
<feature type="compositionally biased region" description="Low complexity" evidence="1">
    <location>
        <begin position="113"/>
        <end position="124"/>
    </location>
</feature>
<evidence type="ECO:0000313" key="2">
    <source>
        <dbReference type="EMBL" id="PWN27091.1"/>
    </source>
</evidence>
<sequence>MSRRDDAGQHRHGPHVHDDSCEEGDAEWIESMLMTYRAEQHAQQQRQQQLQLQFQQESGQPGALLPTSARGLPHSSSTSYPPHCNRPTWLSSLPAEGFPIPVEDWTQILARGSTSTSPSASSPSREGRLEPIHLQHSSRIDVIGHDDHRYASADPTARLPYSVDRERGVIADAKVSESGRVDILAIALARTRRVSRDRSGSWAIGTVLSRPDRRHPSSERRRGASGQERAGLSSRAGSDVVSDLERCLACLPVGRACRRRGKGSRLAAWSRRRVCGLGEIDSTSPARPTPTAASAHARCALSPRERERKGRRGGRQRGARGKD</sequence>
<feature type="compositionally biased region" description="Low complexity" evidence="1">
    <location>
        <begin position="41"/>
        <end position="60"/>
    </location>
</feature>
<dbReference type="GeneID" id="37025639"/>
<dbReference type="RefSeq" id="XP_025361703.1">
    <property type="nucleotide sequence ID" value="XM_025503816.1"/>
</dbReference>
<feature type="region of interest" description="Disordered" evidence="1">
    <location>
        <begin position="111"/>
        <end position="132"/>
    </location>
</feature>
<gene>
    <name evidence="2" type="ORF">BDZ90DRAFT_185719</name>
</gene>
<feature type="region of interest" description="Disordered" evidence="1">
    <location>
        <begin position="1"/>
        <end position="23"/>
    </location>
</feature>
<feature type="region of interest" description="Disordered" evidence="1">
    <location>
        <begin position="207"/>
        <end position="237"/>
    </location>
</feature>
<feature type="region of interest" description="Disordered" evidence="1">
    <location>
        <begin position="279"/>
        <end position="323"/>
    </location>
</feature>
<dbReference type="Proteomes" id="UP000245884">
    <property type="component" value="Unassembled WGS sequence"/>
</dbReference>
<reference evidence="2 3" key="1">
    <citation type="journal article" date="2018" name="Mol. Biol. Evol.">
        <title>Broad Genomic Sampling Reveals a Smut Pathogenic Ancestry of the Fungal Clade Ustilaginomycotina.</title>
        <authorList>
            <person name="Kijpornyongpan T."/>
            <person name="Mondo S.J."/>
            <person name="Barry K."/>
            <person name="Sandor L."/>
            <person name="Lee J."/>
            <person name="Lipzen A."/>
            <person name="Pangilinan J."/>
            <person name="LaButti K."/>
            <person name="Hainaut M."/>
            <person name="Henrissat B."/>
            <person name="Grigoriev I.V."/>
            <person name="Spatafora J.W."/>
            <person name="Aime M.C."/>
        </authorList>
    </citation>
    <scope>NUCLEOTIDE SEQUENCE [LARGE SCALE GENOMIC DNA]</scope>
    <source>
        <strain evidence="2 3">MCA 5214</strain>
    </source>
</reference>
<protein>
    <submittedName>
        <fullName evidence="2">Uncharacterized protein</fullName>
    </submittedName>
</protein>
<proteinExistence type="predicted"/>
<organism evidence="2 3">
    <name type="scientific">Jaminaea rosea</name>
    <dbReference type="NCBI Taxonomy" id="1569628"/>
    <lineage>
        <taxon>Eukaryota</taxon>
        <taxon>Fungi</taxon>
        <taxon>Dikarya</taxon>
        <taxon>Basidiomycota</taxon>
        <taxon>Ustilaginomycotina</taxon>
        <taxon>Exobasidiomycetes</taxon>
        <taxon>Microstromatales</taxon>
        <taxon>Microstromatales incertae sedis</taxon>
        <taxon>Jaminaea</taxon>
    </lineage>
</organism>